<evidence type="ECO:0000256" key="1">
    <source>
        <dbReference type="SAM" id="Phobius"/>
    </source>
</evidence>
<keyword evidence="1" id="KW-0472">Membrane</keyword>
<feature type="transmembrane region" description="Helical" evidence="1">
    <location>
        <begin position="12"/>
        <end position="34"/>
    </location>
</feature>
<proteinExistence type="predicted"/>
<dbReference type="AlphaFoldDB" id="A0A0E9S5A8"/>
<protein>
    <submittedName>
        <fullName evidence="2">Uncharacterized protein</fullName>
    </submittedName>
</protein>
<reference evidence="2" key="1">
    <citation type="submission" date="2014-11" db="EMBL/GenBank/DDBJ databases">
        <authorList>
            <person name="Amaro Gonzalez C."/>
        </authorList>
    </citation>
    <scope>NUCLEOTIDE SEQUENCE</scope>
</reference>
<dbReference type="EMBL" id="GBXM01072747">
    <property type="protein sequence ID" value="JAH35830.1"/>
    <property type="molecule type" value="Transcribed_RNA"/>
</dbReference>
<organism evidence="2">
    <name type="scientific">Anguilla anguilla</name>
    <name type="common">European freshwater eel</name>
    <name type="synonym">Muraena anguilla</name>
    <dbReference type="NCBI Taxonomy" id="7936"/>
    <lineage>
        <taxon>Eukaryota</taxon>
        <taxon>Metazoa</taxon>
        <taxon>Chordata</taxon>
        <taxon>Craniata</taxon>
        <taxon>Vertebrata</taxon>
        <taxon>Euteleostomi</taxon>
        <taxon>Actinopterygii</taxon>
        <taxon>Neopterygii</taxon>
        <taxon>Teleostei</taxon>
        <taxon>Anguilliformes</taxon>
        <taxon>Anguillidae</taxon>
        <taxon>Anguilla</taxon>
    </lineage>
</organism>
<keyword evidence="1" id="KW-1133">Transmembrane helix</keyword>
<evidence type="ECO:0000313" key="2">
    <source>
        <dbReference type="EMBL" id="JAH35830.1"/>
    </source>
</evidence>
<accession>A0A0E9S5A8</accession>
<sequence length="53" mass="6485">MKRFKSRVEQPYYLCVCLRVCVCMYTATGLHVFLKRRTAKYEDCVYFNIFFEN</sequence>
<keyword evidence="1" id="KW-0812">Transmembrane</keyword>
<reference evidence="2" key="2">
    <citation type="journal article" date="2015" name="Fish Shellfish Immunol.">
        <title>Early steps in the European eel (Anguilla anguilla)-Vibrio vulnificus interaction in the gills: Role of the RtxA13 toxin.</title>
        <authorList>
            <person name="Callol A."/>
            <person name="Pajuelo D."/>
            <person name="Ebbesson L."/>
            <person name="Teles M."/>
            <person name="MacKenzie S."/>
            <person name="Amaro C."/>
        </authorList>
    </citation>
    <scope>NUCLEOTIDE SEQUENCE</scope>
</reference>
<name>A0A0E9S5A8_ANGAN</name>